<dbReference type="RefSeq" id="XP_022982798.1">
    <property type="nucleotide sequence ID" value="XM_023127030.1"/>
</dbReference>
<dbReference type="Proteomes" id="UP000504608">
    <property type="component" value="Unplaced"/>
</dbReference>
<evidence type="ECO:0000313" key="4">
    <source>
        <dbReference type="RefSeq" id="XP_022982798.1"/>
    </source>
</evidence>
<feature type="compositionally biased region" description="Basic and acidic residues" evidence="1">
    <location>
        <begin position="529"/>
        <end position="539"/>
    </location>
</feature>
<proteinExistence type="predicted"/>
<feature type="compositionally biased region" description="Polar residues" evidence="1">
    <location>
        <begin position="619"/>
        <end position="631"/>
    </location>
</feature>
<gene>
    <name evidence="4" type="primary">LOC111481552</name>
</gene>
<feature type="compositionally biased region" description="Polar residues" evidence="1">
    <location>
        <begin position="688"/>
        <end position="697"/>
    </location>
</feature>
<dbReference type="Pfam" id="PF13889">
    <property type="entry name" value="Chromosome_seg"/>
    <property type="match status" value="1"/>
</dbReference>
<dbReference type="GeneID" id="111481552"/>
<dbReference type="InterPro" id="IPR051506">
    <property type="entry name" value="ATOS_Transcription_Regulators"/>
</dbReference>
<dbReference type="InterPro" id="IPR025261">
    <property type="entry name" value="Atos-like_cons_dom"/>
</dbReference>
<name>A0A6J1J5W3_CUCMA</name>
<organism evidence="3 4">
    <name type="scientific">Cucurbita maxima</name>
    <name type="common">Pumpkin</name>
    <name type="synonym">Winter squash</name>
    <dbReference type="NCBI Taxonomy" id="3661"/>
    <lineage>
        <taxon>Eukaryota</taxon>
        <taxon>Viridiplantae</taxon>
        <taxon>Streptophyta</taxon>
        <taxon>Embryophyta</taxon>
        <taxon>Tracheophyta</taxon>
        <taxon>Spermatophyta</taxon>
        <taxon>Magnoliopsida</taxon>
        <taxon>eudicotyledons</taxon>
        <taxon>Gunneridae</taxon>
        <taxon>Pentapetalae</taxon>
        <taxon>rosids</taxon>
        <taxon>fabids</taxon>
        <taxon>Cucurbitales</taxon>
        <taxon>Cucurbitaceae</taxon>
        <taxon>Cucurbiteae</taxon>
        <taxon>Cucurbita</taxon>
    </lineage>
</organism>
<evidence type="ECO:0000259" key="2">
    <source>
        <dbReference type="SMART" id="SM01177"/>
    </source>
</evidence>
<accession>A0A6J1J5W3</accession>
<feature type="compositionally biased region" description="Basic and acidic residues" evidence="1">
    <location>
        <begin position="569"/>
        <end position="618"/>
    </location>
</feature>
<feature type="region of interest" description="Disordered" evidence="1">
    <location>
        <begin position="517"/>
        <end position="638"/>
    </location>
</feature>
<protein>
    <submittedName>
        <fullName evidence="4">Uncharacterized protein LOC111481552 isoform X1</fullName>
    </submittedName>
</protein>
<dbReference type="OrthoDB" id="8625101at2759"/>
<evidence type="ECO:0000313" key="3">
    <source>
        <dbReference type="Proteomes" id="UP000504608"/>
    </source>
</evidence>
<dbReference type="SMART" id="SM01177">
    <property type="entry name" value="DUF4210"/>
    <property type="match status" value="1"/>
</dbReference>
<feature type="region of interest" description="Disordered" evidence="1">
    <location>
        <begin position="676"/>
        <end position="703"/>
    </location>
</feature>
<dbReference type="AlphaFoldDB" id="A0A6J1J5W3"/>
<keyword evidence="3" id="KW-1185">Reference proteome</keyword>
<feature type="domain" description="Atos-like conserved" evidence="2">
    <location>
        <begin position="378"/>
        <end position="437"/>
    </location>
</feature>
<dbReference type="PANTHER" id="PTHR13199:SF23">
    <property type="entry name" value="MEIOSIS CHROMOSOME SEGREGATION FAMILY PROTEIN"/>
    <property type="match status" value="1"/>
</dbReference>
<feature type="compositionally biased region" description="Polar residues" evidence="1">
    <location>
        <begin position="540"/>
        <end position="565"/>
    </location>
</feature>
<dbReference type="PANTHER" id="PTHR13199">
    <property type="entry name" value="GH03947P"/>
    <property type="match status" value="1"/>
</dbReference>
<sequence length="744" mass="82155">MGLPQVPISAKTEEVPAGSLSMFLQSPPCFNDVSSCNLTGSFNGGSSRCDESTPYSSSGDSERNFYMELPNFRGNLAMVGGGFENASNYHGPKIGSMDDGCWLNSKCGRESHKPVARIVGFVSGETSSRKDEKVAEIRINEHESSGSAVRKRLLSPLSSMLFPDQFKGDPLDIDSRKTDSSISENSRTSAAVHDFKKAHVGSKNDFTLQTRSLAGLLEQKKLLYDSGVVKSVVLSVENKHSLARDDILSCPGHDELSKLSCIRTHDDSGSLSPEMVSMGPLSLSPLGPKISERMKNAGRCRNIKKENVGYHSLLGDIKKSYEEEMKSFEDVLLAKEFRPSSLESSKSARWIMSQDSVPTSRSMRFVRSLSGLSVRRSLVGSFEESLLSGRFLSGKLCQQIDGFLAVLSITGGNFSPHSQKLPFSVASVDGDRYLLYYASIDLAKSSLLNKYRDKKSKQVQSNDELQTVKSRLRVPMKGRVQLVLSNPEKTPLHTFLCNYDLSDMPAGTKTFLRQKGTLASSNSASMQSKEGKVDHDNKMADNSTLPSQRGDTEVASKNITETNGIITGHEGDSAKNGNRRREGSDNTGHEGDSAKNGNRRREGSDNGDGSERFFDNQKTDATSLGVENQYQRGPDQKDGCWVDNCCENDKKLKVNENPAGALRYALHLRFLCPLPKKSSRSSRKSKSEPVSDQNKPNLDTDGERKFYLYNDMRVVFPQRHSDSDEGKLKVEYHFPDDPRYFSIS</sequence>
<dbReference type="InterPro" id="IPR033473">
    <property type="entry name" value="Atos-like_C"/>
</dbReference>
<dbReference type="KEGG" id="cmax:111481552"/>
<reference evidence="4" key="1">
    <citation type="submission" date="2025-08" db="UniProtKB">
        <authorList>
            <consortium name="RefSeq"/>
        </authorList>
    </citation>
    <scope>IDENTIFICATION</scope>
    <source>
        <tissue evidence="4">Young leaves</tissue>
    </source>
</reference>
<evidence type="ECO:0000256" key="1">
    <source>
        <dbReference type="SAM" id="MobiDB-lite"/>
    </source>
</evidence>
<feature type="compositionally biased region" description="Polar residues" evidence="1">
    <location>
        <begin position="517"/>
        <end position="528"/>
    </location>
</feature>